<proteinExistence type="predicted"/>
<dbReference type="EMBL" id="JBJQOH010000006">
    <property type="protein sequence ID" value="KAL3682320.1"/>
    <property type="molecule type" value="Genomic_DNA"/>
</dbReference>
<sequence>MAEGHRLREAMFLCSNILEQLDQSSAFMLREKDETHLTSLKLIGSGEKRRLTQIEVMQAHNFALHNSAIMEEWTAIYEDEKRAALASRHRGRPVRFPSLREFMREKLLLPEALVESSGLYPPITEDIKILVRGPTDTRAHEDQHLIDITFHEDYG</sequence>
<reference evidence="1 2" key="1">
    <citation type="submission" date="2024-09" db="EMBL/GenBank/DDBJ databases">
        <title>Chromosome-scale assembly of Riccia sorocarpa.</title>
        <authorList>
            <person name="Paukszto L."/>
        </authorList>
    </citation>
    <scope>NUCLEOTIDE SEQUENCE [LARGE SCALE GENOMIC DNA]</scope>
    <source>
        <strain evidence="1">LP-2024</strain>
        <tissue evidence="1">Aerial parts of the thallus</tissue>
    </source>
</reference>
<organism evidence="1 2">
    <name type="scientific">Riccia sorocarpa</name>
    <dbReference type="NCBI Taxonomy" id="122646"/>
    <lineage>
        <taxon>Eukaryota</taxon>
        <taxon>Viridiplantae</taxon>
        <taxon>Streptophyta</taxon>
        <taxon>Embryophyta</taxon>
        <taxon>Marchantiophyta</taxon>
        <taxon>Marchantiopsida</taxon>
        <taxon>Marchantiidae</taxon>
        <taxon>Marchantiales</taxon>
        <taxon>Ricciaceae</taxon>
        <taxon>Riccia</taxon>
    </lineage>
</organism>
<comment type="caution">
    <text evidence="1">The sequence shown here is derived from an EMBL/GenBank/DDBJ whole genome shotgun (WGS) entry which is preliminary data.</text>
</comment>
<evidence type="ECO:0000313" key="2">
    <source>
        <dbReference type="Proteomes" id="UP001633002"/>
    </source>
</evidence>
<gene>
    <name evidence="1" type="ORF">R1sor_000342</name>
</gene>
<dbReference type="Proteomes" id="UP001633002">
    <property type="component" value="Unassembled WGS sequence"/>
</dbReference>
<protein>
    <submittedName>
        <fullName evidence="1">Uncharacterized protein</fullName>
    </submittedName>
</protein>
<accession>A0ABD3GSU4</accession>
<evidence type="ECO:0000313" key="1">
    <source>
        <dbReference type="EMBL" id="KAL3682320.1"/>
    </source>
</evidence>
<dbReference type="AlphaFoldDB" id="A0ABD3GSU4"/>
<keyword evidence="2" id="KW-1185">Reference proteome</keyword>
<name>A0ABD3GSU4_9MARC</name>